<evidence type="ECO:0000256" key="1">
    <source>
        <dbReference type="ARBA" id="ARBA00001911"/>
    </source>
</evidence>
<organism evidence="12 13">
    <name type="scientific">Tissierella simiarum</name>
    <dbReference type="NCBI Taxonomy" id="2841534"/>
    <lineage>
        <taxon>Bacteria</taxon>
        <taxon>Bacillati</taxon>
        <taxon>Bacillota</taxon>
        <taxon>Tissierellia</taxon>
        <taxon>Tissierellales</taxon>
        <taxon>Tissierellaceae</taxon>
        <taxon>Tissierella</taxon>
    </lineage>
</organism>
<proteinExistence type="predicted"/>
<keyword evidence="7 12" id="KW-0456">Lyase</keyword>
<evidence type="ECO:0000313" key="12">
    <source>
        <dbReference type="EMBL" id="MBU5438201.1"/>
    </source>
</evidence>
<dbReference type="PANTHER" id="PTHR43622:SF1">
    <property type="entry name" value="3-DEHYDROQUINATE SYNTHASE"/>
    <property type="match status" value="1"/>
</dbReference>
<dbReference type="PANTHER" id="PTHR43622">
    <property type="entry name" value="3-DEHYDROQUINATE SYNTHASE"/>
    <property type="match status" value="1"/>
</dbReference>
<evidence type="ECO:0000256" key="6">
    <source>
        <dbReference type="ARBA" id="ARBA00023027"/>
    </source>
</evidence>
<protein>
    <recommendedName>
        <fullName evidence="9">3-dehydroquinate synthase</fullName>
        <ecNumber evidence="9">4.2.3.4</ecNumber>
    </recommendedName>
</protein>
<evidence type="ECO:0000256" key="8">
    <source>
        <dbReference type="ARBA" id="ARBA00023285"/>
    </source>
</evidence>
<dbReference type="InterPro" id="IPR050071">
    <property type="entry name" value="Dehydroquinate_synthase"/>
</dbReference>
<name>A0ABS6E6N9_9FIRM</name>
<dbReference type="InterPro" id="IPR016037">
    <property type="entry name" value="DHQ_synth_AroB"/>
</dbReference>
<evidence type="ECO:0000256" key="2">
    <source>
        <dbReference type="ARBA" id="ARBA00001941"/>
    </source>
</evidence>
<evidence type="ECO:0000313" key="13">
    <source>
        <dbReference type="Proteomes" id="UP000749471"/>
    </source>
</evidence>
<dbReference type="Pfam" id="PF24621">
    <property type="entry name" value="DHQS_C"/>
    <property type="match status" value="1"/>
</dbReference>
<keyword evidence="6" id="KW-0520">NAD</keyword>
<dbReference type="GO" id="GO:0003856">
    <property type="term" value="F:3-dehydroquinate synthase activity"/>
    <property type="evidence" value="ECO:0007669"/>
    <property type="project" value="UniProtKB-EC"/>
</dbReference>
<sequence>MEVQIVKNVWLELKEYIIERDIKKLFIITDKNIYNLYKENIDTFINKNNNLFIMEPGEEHKNIHTVHLVYKELLNKEIDRDGVILSIGGGVVGDLAGFVASTYKRGIRYIQVPTTLLSQVDSSIGGKVGIDFEGYKNVIGSFYFPMTTFVDTSFMKTLSQREITCGLGEILKYGLIIDYDFFKYMRSNITKMYEKDKEVILHAITKSISIKQSIVEKDKLDMGLRKILNFGHTVGHGIESYYKYKIFNHGEAVILGMVYESYIAKEKGLIDNSYFQEIFKTLNPLVQTRKFNEEEINRIIDYMKNDKKNKNGNISFVLPIGKGKVGMFNNIGEDIIKKILGDR</sequence>
<dbReference type="Proteomes" id="UP000749471">
    <property type="component" value="Unassembled WGS sequence"/>
</dbReference>
<evidence type="ECO:0000256" key="7">
    <source>
        <dbReference type="ARBA" id="ARBA00023239"/>
    </source>
</evidence>
<feature type="domain" description="3-dehydroquinate synthase C-terminal" evidence="11">
    <location>
        <begin position="166"/>
        <end position="309"/>
    </location>
</feature>
<comment type="caution">
    <text evidence="12">The sequence shown here is derived from an EMBL/GenBank/DDBJ whole genome shotgun (WGS) entry which is preliminary data.</text>
</comment>
<keyword evidence="5" id="KW-0862">Zinc</keyword>
<evidence type="ECO:0000259" key="11">
    <source>
        <dbReference type="Pfam" id="PF24621"/>
    </source>
</evidence>
<accession>A0ABS6E6N9</accession>
<dbReference type="InterPro" id="IPR056179">
    <property type="entry name" value="DHQS_C"/>
</dbReference>
<evidence type="ECO:0000256" key="9">
    <source>
        <dbReference type="NCBIfam" id="TIGR01357"/>
    </source>
</evidence>
<evidence type="ECO:0000256" key="3">
    <source>
        <dbReference type="ARBA" id="ARBA00022723"/>
    </source>
</evidence>
<evidence type="ECO:0000259" key="10">
    <source>
        <dbReference type="Pfam" id="PF01761"/>
    </source>
</evidence>
<comment type="cofactor">
    <cofactor evidence="2">
        <name>Co(2+)</name>
        <dbReference type="ChEBI" id="CHEBI:48828"/>
    </cofactor>
</comment>
<dbReference type="PIRSF" id="PIRSF001455">
    <property type="entry name" value="DHQ_synth"/>
    <property type="match status" value="1"/>
</dbReference>
<dbReference type="CDD" id="cd08195">
    <property type="entry name" value="DHQS"/>
    <property type="match status" value="1"/>
</dbReference>
<keyword evidence="13" id="KW-1185">Reference proteome</keyword>
<dbReference type="NCBIfam" id="TIGR01357">
    <property type="entry name" value="aroB"/>
    <property type="match status" value="1"/>
</dbReference>
<keyword evidence="4" id="KW-0547">Nucleotide-binding</keyword>
<feature type="domain" description="3-dehydroquinate synthase N-terminal" evidence="10">
    <location>
        <begin position="53"/>
        <end position="163"/>
    </location>
</feature>
<dbReference type="InterPro" id="IPR030963">
    <property type="entry name" value="DHQ_synth_fam"/>
</dbReference>
<evidence type="ECO:0000256" key="5">
    <source>
        <dbReference type="ARBA" id="ARBA00022833"/>
    </source>
</evidence>
<gene>
    <name evidence="12" type="primary">aroB</name>
    <name evidence="12" type="ORF">KQI42_09285</name>
</gene>
<dbReference type="InterPro" id="IPR030960">
    <property type="entry name" value="DHQS/DOIS_N"/>
</dbReference>
<dbReference type="EMBL" id="JAHLPM010000007">
    <property type="protein sequence ID" value="MBU5438201.1"/>
    <property type="molecule type" value="Genomic_DNA"/>
</dbReference>
<reference evidence="12 13" key="1">
    <citation type="submission" date="2021-06" db="EMBL/GenBank/DDBJ databases">
        <authorList>
            <person name="Sun Q."/>
            <person name="Li D."/>
        </authorList>
    </citation>
    <scope>NUCLEOTIDE SEQUENCE [LARGE SCALE GENOMIC DNA]</scope>
    <source>
        <strain evidence="12 13">MSJ-40</strain>
    </source>
</reference>
<comment type="cofactor">
    <cofactor evidence="1">
        <name>NAD(+)</name>
        <dbReference type="ChEBI" id="CHEBI:57540"/>
    </cofactor>
</comment>
<keyword evidence="3" id="KW-0479">Metal-binding</keyword>
<dbReference type="RefSeq" id="WP_216519114.1">
    <property type="nucleotide sequence ID" value="NZ_JAHLPM010000007.1"/>
</dbReference>
<keyword evidence="8" id="KW-0170">Cobalt</keyword>
<dbReference type="Pfam" id="PF01761">
    <property type="entry name" value="DHQ_synthase"/>
    <property type="match status" value="1"/>
</dbReference>
<dbReference type="EC" id="4.2.3.4" evidence="9"/>
<evidence type="ECO:0000256" key="4">
    <source>
        <dbReference type="ARBA" id="ARBA00022741"/>
    </source>
</evidence>